<reference evidence="1" key="1">
    <citation type="submission" date="2021-08" db="EMBL/GenBank/DDBJ databases">
        <title>The first chromosome-level gecko genome reveals the dynamic sex chromosomes of Neotropical dwarf geckos (Sphaerodactylidae: Sphaerodactylus).</title>
        <authorList>
            <person name="Pinto B.J."/>
            <person name="Keating S.E."/>
            <person name="Gamble T."/>
        </authorList>
    </citation>
    <scope>NUCLEOTIDE SEQUENCE</scope>
    <source>
        <strain evidence="1">TG3544</strain>
    </source>
</reference>
<dbReference type="EMBL" id="CM037615">
    <property type="protein sequence ID" value="KAH8013263.1"/>
    <property type="molecule type" value="Genomic_DNA"/>
</dbReference>
<organism evidence="1 2">
    <name type="scientific">Sphaerodactylus townsendi</name>
    <dbReference type="NCBI Taxonomy" id="933632"/>
    <lineage>
        <taxon>Eukaryota</taxon>
        <taxon>Metazoa</taxon>
        <taxon>Chordata</taxon>
        <taxon>Craniata</taxon>
        <taxon>Vertebrata</taxon>
        <taxon>Euteleostomi</taxon>
        <taxon>Lepidosauria</taxon>
        <taxon>Squamata</taxon>
        <taxon>Bifurcata</taxon>
        <taxon>Gekkota</taxon>
        <taxon>Sphaerodactylidae</taxon>
        <taxon>Sphaerodactylus</taxon>
    </lineage>
</organism>
<name>A0ACB8G0N3_9SAUR</name>
<gene>
    <name evidence="1" type="ORF">K3G42_014910</name>
</gene>
<evidence type="ECO:0000313" key="2">
    <source>
        <dbReference type="Proteomes" id="UP000827872"/>
    </source>
</evidence>
<comment type="caution">
    <text evidence="1">The sequence shown here is derived from an EMBL/GenBank/DDBJ whole genome shotgun (WGS) entry which is preliminary data.</text>
</comment>
<sequence length="113" mass="12561">MFYQQHACHCILRADMPIVCHLAGTEQPYVTVMLRRPSCHLQPHSSFVKTDLSSVLVSHMLTKHICVPSGMTNIAMLNSTERSQQSPPFLDCFLGGVQKWGLLCFIDQAGGSQ</sequence>
<keyword evidence="2" id="KW-1185">Reference proteome</keyword>
<proteinExistence type="predicted"/>
<accession>A0ACB8G0N3</accession>
<dbReference type="Proteomes" id="UP000827872">
    <property type="component" value="Linkage Group LG02"/>
</dbReference>
<evidence type="ECO:0000313" key="1">
    <source>
        <dbReference type="EMBL" id="KAH8013263.1"/>
    </source>
</evidence>
<protein>
    <submittedName>
        <fullName evidence="1">Uncharacterized protein</fullName>
    </submittedName>
</protein>